<dbReference type="EMBL" id="JARBDR010000923">
    <property type="protein sequence ID" value="KAJ8298121.1"/>
    <property type="molecule type" value="Genomic_DNA"/>
</dbReference>
<feature type="domain" description="Autophagy-related protein 13 N-terminal" evidence="6">
    <location>
        <begin position="106"/>
        <end position="216"/>
    </location>
</feature>
<proteinExistence type="inferred from homology"/>
<comment type="subcellular location">
    <subcellularLocation>
        <location evidence="1">Preautophagosomal structure</location>
    </subcellularLocation>
</comment>
<comment type="similarity">
    <text evidence="2 4">Belongs to the ATG13 family. Metazoan subfamily.</text>
</comment>
<dbReference type="Proteomes" id="UP001217089">
    <property type="component" value="Unassembled WGS sequence"/>
</dbReference>
<dbReference type="Gene3D" id="3.30.900.10">
    <property type="entry name" value="HORMA domain"/>
    <property type="match status" value="1"/>
</dbReference>
<reference evidence="7 8" key="1">
    <citation type="submission" date="2022-12" db="EMBL/GenBank/DDBJ databases">
        <title>Chromosome-level genome of Tegillarca granosa.</title>
        <authorList>
            <person name="Kim J."/>
        </authorList>
    </citation>
    <scope>NUCLEOTIDE SEQUENCE [LARGE SCALE GENOMIC DNA]</scope>
    <source>
        <strain evidence="7">Teg-2019</strain>
        <tissue evidence="7">Adductor muscle</tissue>
    </source>
</reference>
<feature type="region of interest" description="Disordered" evidence="5">
    <location>
        <begin position="239"/>
        <end position="258"/>
    </location>
</feature>
<dbReference type="Pfam" id="PF10033">
    <property type="entry name" value="ATG13"/>
    <property type="match status" value="1"/>
</dbReference>
<organism evidence="7 8">
    <name type="scientific">Tegillarca granosa</name>
    <name type="common">Malaysian cockle</name>
    <name type="synonym">Anadara granosa</name>
    <dbReference type="NCBI Taxonomy" id="220873"/>
    <lineage>
        <taxon>Eukaryota</taxon>
        <taxon>Metazoa</taxon>
        <taxon>Spiralia</taxon>
        <taxon>Lophotrochozoa</taxon>
        <taxon>Mollusca</taxon>
        <taxon>Bivalvia</taxon>
        <taxon>Autobranchia</taxon>
        <taxon>Pteriomorphia</taxon>
        <taxon>Arcoida</taxon>
        <taxon>Arcoidea</taxon>
        <taxon>Arcidae</taxon>
        <taxon>Tegillarca</taxon>
    </lineage>
</organism>
<evidence type="ECO:0000256" key="1">
    <source>
        <dbReference type="ARBA" id="ARBA00004329"/>
    </source>
</evidence>
<comment type="caution">
    <text evidence="7">The sequence shown here is derived from an EMBL/GenBank/DDBJ whole genome shotgun (WGS) entry which is preliminary data.</text>
</comment>
<keyword evidence="3 4" id="KW-0072">Autophagy</keyword>
<evidence type="ECO:0000256" key="4">
    <source>
        <dbReference type="RuleBase" id="RU361214"/>
    </source>
</evidence>
<dbReference type="InterPro" id="IPR040182">
    <property type="entry name" value="ATG13"/>
</dbReference>
<protein>
    <recommendedName>
        <fullName evidence="4">Autophagy-related protein 13</fullName>
    </recommendedName>
</protein>
<dbReference type="InterPro" id="IPR036570">
    <property type="entry name" value="HORMA_dom_sf"/>
</dbReference>
<keyword evidence="8" id="KW-1185">Reference proteome</keyword>
<dbReference type="InterPro" id="IPR018731">
    <property type="entry name" value="Atg13_N"/>
</dbReference>
<evidence type="ECO:0000313" key="7">
    <source>
        <dbReference type="EMBL" id="KAJ8298121.1"/>
    </source>
</evidence>
<evidence type="ECO:0000313" key="8">
    <source>
        <dbReference type="Proteomes" id="UP001217089"/>
    </source>
</evidence>
<sequence length="258" mass="29203">MLSANVEVFILDSFFANRTMSGSKLSHQDRKDLEKFTRFLIYKSLQIIVQSRLGEKIKTKSKPHNSGADWFNLAIKDIPDVHAETKKALSGQQSLLSQNVCVEISLKTSEGDTMILETWYIGLNSDICDTSARVSYTVYNRMGIALKSLFSVSRVTPAYKLSRRQGQCSEDYVICYKIYLGDPQFYMLGEGYQQAKVGNVPTPVGTISINVAYRTKLLITPQKTCKEVLFDVKDDHFKKDNSPKRPTTPKPCSLGYRR</sequence>
<evidence type="ECO:0000256" key="3">
    <source>
        <dbReference type="ARBA" id="ARBA00023006"/>
    </source>
</evidence>
<evidence type="ECO:0000256" key="5">
    <source>
        <dbReference type="SAM" id="MobiDB-lite"/>
    </source>
</evidence>
<dbReference type="PANTHER" id="PTHR13430:SF4">
    <property type="entry name" value="AUTOPHAGY-RELATED PROTEIN 13"/>
    <property type="match status" value="1"/>
</dbReference>
<dbReference type="PANTHER" id="PTHR13430">
    <property type="match status" value="1"/>
</dbReference>
<accession>A0ABQ9E329</accession>
<evidence type="ECO:0000256" key="2">
    <source>
        <dbReference type="ARBA" id="ARBA00007341"/>
    </source>
</evidence>
<gene>
    <name evidence="7" type="ORF">KUTeg_024652</name>
</gene>
<evidence type="ECO:0000259" key="6">
    <source>
        <dbReference type="Pfam" id="PF10033"/>
    </source>
</evidence>
<name>A0ABQ9E329_TEGGR</name>